<name>A0A8X6N7X5_NEPPI</name>
<proteinExistence type="predicted"/>
<dbReference type="SUPFAM" id="SSF56935">
    <property type="entry name" value="Porins"/>
    <property type="match status" value="1"/>
</dbReference>
<gene>
    <name evidence="1" type="primary">WCLE_002850</name>
    <name evidence="1" type="ORF">NPIL_515241</name>
</gene>
<dbReference type="EMBL" id="BMAW01006474">
    <property type="protein sequence ID" value="GFS98975.1"/>
    <property type="molecule type" value="Genomic_DNA"/>
</dbReference>
<reference evidence="1" key="1">
    <citation type="submission" date="2020-08" db="EMBL/GenBank/DDBJ databases">
        <title>Multicomponent nature underlies the extraordinary mechanical properties of spider dragline silk.</title>
        <authorList>
            <person name="Kono N."/>
            <person name="Nakamura H."/>
            <person name="Mori M."/>
            <person name="Yoshida Y."/>
            <person name="Ohtoshi R."/>
            <person name="Malay A.D."/>
            <person name="Moran D.A.P."/>
            <person name="Tomita M."/>
            <person name="Numata K."/>
            <person name="Arakawa K."/>
        </authorList>
    </citation>
    <scope>NUCLEOTIDE SEQUENCE</scope>
</reference>
<organism evidence="1 2">
    <name type="scientific">Nephila pilipes</name>
    <name type="common">Giant wood spider</name>
    <name type="synonym">Nephila maculata</name>
    <dbReference type="NCBI Taxonomy" id="299642"/>
    <lineage>
        <taxon>Eukaryota</taxon>
        <taxon>Metazoa</taxon>
        <taxon>Ecdysozoa</taxon>
        <taxon>Arthropoda</taxon>
        <taxon>Chelicerata</taxon>
        <taxon>Arachnida</taxon>
        <taxon>Araneae</taxon>
        <taxon>Araneomorphae</taxon>
        <taxon>Entelegynae</taxon>
        <taxon>Araneoidea</taxon>
        <taxon>Nephilidae</taxon>
        <taxon>Nephila</taxon>
    </lineage>
</organism>
<protein>
    <submittedName>
        <fullName evidence="1">Putative outer membrane protein</fullName>
    </submittedName>
</protein>
<evidence type="ECO:0000313" key="2">
    <source>
        <dbReference type="Proteomes" id="UP000887013"/>
    </source>
</evidence>
<evidence type="ECO:0000313" key="1">
    <source>
        <dbReference type="EMBL" id="GFS98975.1"/>
    </source>
</evidence>
<accession>A0A8X6N7X5</accession>
<dbReference type="Proteomes" id="UP000887013">
    <property type="component" value="Unassembled WGS sequence"/>
</dbReference>
<sequence length="98" mass="10878">MYWTVGAGYQHENIYTSLTYFGSRMNDGDMLHDGALGVQYDLSPACSKSKFVPYAALHYFMTNEKQNANHKITKAGSTTEEAPSNQGILLLTGVKFSF</sequence>
<keyword evidence="2" id="KW-1185">Reference proteome</keyword>
<comment type="caution">
    <text evidence="1">The sequence shown here is derived from an EMBL/GenBank/DDBJ whole genome shotgun (WGS) entry which is preliminary data.</text>
</comment>
<dbReference type="AlphaFoldDB" id="A0A8X6N7X5"/>